<comment type="caution">
    <text evidence="2">The sequence shown here is derived from an EMBL/GenBank/DDBJ whole genome shotgun (WGS) entry which is preliminary data.</text>
</comment>
<evidence type="ECO:0000313" key="2">
    <source>
        <dbReference type="EMBL" id="GJT40246.1"/>
    </source>
</evidence>
<protein>
    <submittedName>
        <fullName evidence="2">Uncharacterized protein</fullName>
    </submittedName>
</protein>
<evidence type="ECO:0000313" key="3">
    <source>
        <dbReference type="Proteomes" id="UP001151760"/>
    </source>
</evidence>
<gene>
    <name evidence="2" type="ORF">Tco_0940111</name>
</gene>
<organism evidence="2 3">
    <name type="scientific">Tanacetum coccineum</name>
    <dbReference type="NCBI Taxonomy" id="301880"/>
    <lineage>
        <taxon>Eukaryota</taxon>
        <taxon>Viridiplantae</taxon>
        <taxon>Streptophyta</taxon>
        <taxon>Embryophyta</taxon>
        <taxon>Tracheophyta</taxon>
        <taxon>Spermatophyta</taxon>
        <taxon>Magnoliopsida</taxon>
        <taxon>eudicotyledons</taxon>
        <taxon>Gunneridae</taxon>
        <taxon>Pentapetalae</taxon>
        <taxon>asterids</taxon>
        <taxon>campanulids</taxon>
        <taxon>Asterales</taxon>
        <taxon>Asteraceae</taxon>
        <taxon>Asteroideae</taxon>
        <taxon>Anthemideae</taxon>
        <taxon>Anthemidinae</taxon>
        <taxon>Tanacetum</taxon>
    </lineage>
</organism>
<keyword evidence="3" id="KW-1185">Reference proteome</keyword>
<evidence type="ECO:0000256" key="1">
    <source>
        <dbReference type="SAM" id="MobiDB-lite"/>
    </source>
</evidence>
<reference evidence="2" key="1">
    <citation type="journal article" date="2022" name="Int. J. Mol. Sci.">
        <title>Draft Genome of Tanacetum Coccineum: Genomic Comparison of Closely Related Tanacetum-Family Plants.</title>
        <authorList>
            <person name="Yamashiro T."/>
            <person name="Shiraishi A."/>
            <person name="Nakayama K."/>
            <person name="Satake H."/>
        </authorList>
    </citation>
    <scope>NUCLEOTIDE SEQUENCE</scope>
</reference>
<reference evidence="2" key="2">
    <citation type="submission" date="2022-01" db="EMBL/GenBank/DDBJ databases">
        <authorList>
            <person name="Yamashiro T."/>
            <person name="Shiraishi A."/>
            <person name="Satake H."/>
            <person name="Nakayama K."/>
        </authorList>
    </citation>
    <scope>NUCLEOTIDE SEQUENCE</scope>
</reference>
<proteinExistence type="predicted"/>
<dbReference type="EMBL" id="BQNB010015457">
    <property type="protein sequence ID" value="GJT40246.1"/>
    <property type="molecule type" value="Genomic_DNA"/>
</dbReference>
<accession>A0ABQ5DPP5</accession>
<feature type="region of interest" description="Disordered" evidence="1">
    <location>
        <begin position="1"/>
        <end position="29"/>
    </location>
</feature>
<name>A0ABQ5DPP5_9ASTR</name>
<dbReference type="Proteomes" id="UP001151760">
    <property type="component" value="Unassembled WGS sequence"/>
</dbReference>
<sequence length="355" mass="41152">MQRTTNQARADNVPKGYTDHTSSGNSEKDVLSKIHKLKKGTVEKQKDGGSIQLVKNLKAAMMMMIDDVMMMMMDHSVTKPDWFKQPLRPPTPDLEMKQEIDHLTQEILVEPTYNLLKGTCTSSIELEYNMGGMCFKKIDIQRLIGNNPEGDRCPFDLTKPLPLKGRPGHLSVAAEYYFNNDLEFLKSSDPKKKYTTSIMKTKAARYEIVRIEYMNPLLWSTIKHGYDKDDEKGIKHWGEKRRFDSGGEKSFSVKNCMDHESTWKRFGERAYQQLYKFKEGNFVDLHLNDIEDMLLLDVQHKLLHLNDNDIVDFIVALRMFTRSLIIKRRVKDLQLGVESYQKKLNITAPLRPVLN</sequence>